<keyword evidence="2" id="KW-0808">Transferase</keyword>
<accession>A0ABT0YL46</accession>
<dbReference type="RefSeq" id="WP_251777660.1">
    <property type="nucleotide sequence ID" value="NZ_JAMKFE010000004.1"/>
</dbReference>
<dbReference type="Pfam" id="PF04230">
    <property type="entry name" value="PS_pyruv_trans"/>
    <property type="match status" value="1"/>
</dbReference>
<dbReference type="GO" id="GO:0016740">
    <property type="term" value="F:transferase activity"/>
    <property type="evidence" value="ECO:0007669"/>
    <property type="project" value="UniProtKB-KW"/>
</dbReference>
<evidence type="ECO:0000259" key="1">
    <source>
        <dbReference type="Pfam" id="PF04230"/>
    </source>
</evidence>
<protein>
    <submittedName>
        <fullName evidence="2">Polysaccharide pyruvyl transferase family protein</fullName>
    </submittedName>
</protein>
<sequence>MKRYTLVNDTTPDLHIGSDAVVRTIRQAAKVHGYTEAAAHRVSTEITGKDYHRLLSGSELIVINGEGTLHGDSRGCKNIAHFAAVAKSEGKRVALINSCYSDNSQITADLLMRCDLLAFRESHAASSFCAQQPDAQPLVVGDLSLQSFPRAARSSSGARIAVTDSVLDDATRALLQIGQHFGADYACVKDFKLLSSKNVPLRSAWQVFAQGARRLRPHPSLLLNVLRHQSRATFHASAQRAALLITGRFHAVMYCLCNQMPFLYIASNTAKIDHVLRDAGLDIARRKISGLDDVRRLGAQPAELVRAAAFTPAEEQGLRLYLQQQQAAADALLRTVFA</sequence>
<dbReference type="EMBL" id="JAMKFE010000004">
    <property type="protein sequence ID" value="MCM5679450.1"/>
    <property type="molecule type" value="Genomic_DNA"/>
</dbReference>
<evidence type="ECO:0000313" key="2">
    <source>
        <dbReference type="EMBL" id="MCM5679450.1"/>
    </source>
</evidence>
<name>A0ABT0YL46_9BURK</name>
<gene>
    <name evidence="2" type="ORF">M8A51_07895</name>
</gene>
<evidence type="ECO:0000313" key="3">
    <source>
        <dbReference type="Proteomes" id="UP001165541"/>
    </source>
</evidence>
<organism evidence="2 3">
    <name type="scientific">Caldimonas mangrovi</name>
    <dbReference type="NCBI Taxonomy" id="2944811"/>
    <lineage>
        <taxon>Bacteria</taxon>
        <taxon>Pseudomonadati</taxon>
        <taxon>Pseudomonadota</taxon>
        <taxon>Betaproteobacteria</taxon>
        <taxon>Burkholderiales</taxon>
        <taxon>Sphaerotilaceae</taxon>
        <taxon>Caldimonas</taxon>
    </lineage>
</organism>
<dbReference type="Proteomes" id="UP001165541">
    <property type="component" value="Unassembled WGS sequence"/>
</dbReference>
<keyword evidence="3" id="KW-1185">Reference proteome</keyword>
<feature type="domain" description="Polysaccharide pyruvyl transferase" evidence="1">
    <location>
        <begin position="58"/>
        <end position="267"/>
    </location>
</feature>
<proteinExistence type="predicted"/>
<dbReference type="InterPro" id="IPR007345">
    <property type="entry name" value="Polysacch_pyruvyl_Trfase"/>
</dbReference>
<comment type="caution">
    <text evidence="2">The sequence shown here is derived from an EMBL/GenBank/DDBJ whole genome shotgun (WGS) entry which is preliminary data.</text>
</comment>
<reference evidence="2" key="1">
    <citation type="submission" date="2022-05" db="EMBL/GenBank/DDBJ databases">
        <title>Schlegelella sp. nov., isolated from mangrove soil.</title>
        <authorList>
            <person name="Liu Y."/>
            <person name="Ge X."/>
            <person name="Liu W."/>
        </authorList>
    </citation>
    <scope>NUCLEOTIDE SEQUENCE</scope>
    <source>
        <strain evidence="2">S2-27</strain>
    </source>
</reference>